<dbReference type="EnsemblPlants" id="Bra024279.1">
    <property type="protein sequence ID" value="Bra024279.1-P"/>
    <property type="gene ID" value="Bra024279"/>
</dbReference>
<keyword evidence="1" id="KW-0175">Coiled coil</keyword>
<sequence>MASKSRLSREQKGKDIADSPSPAKDTDGNPLDEFELIHRDALRDTENMSLSQRLLVADAHRQFREEEEGRLEDEEDVEGEGRLEGDVGNGSEALRTVVGSSRRARRVVGSNRPEHLPVVRNIPYDQIDCYPVIYHPGGIFEELPRLPPEVLLDWESRLPCVVGPRKSRLSLFTRKQQKLLNKARNMEGVPDLSPLLKGKLQLLSRKLTYVGPSGSTNSGCARVDDDGGASKSGASDSHNAGTVAEPSASGSKKKKKTKKARGESADEAMHDESASLDATSDGSRTKKKKAGKKRPREEVAPPMVREGVSVEGVADEAVEAAAAETEPAARPKKKAKKRSTEAGPHLSPTGADPSVAAIEDDATPPTSSGKRKGASTAEAGGSGSEPAGSERSALDSATRTGFRSGGSLVKKGRIEFPDRVEFSYNEKTPLILNPLQCAELTRQIRGSSRELPQLDDLFFKNEYFDAASARKRSDGSMNFLVEKYDSTLKQTMAQLGAAEKLSQTRLKVIERFEELEGKLKSDRAAKKELVSEKARLEQVAAALEKEKAELLQERDASVEKLIRERQRLKDSRSLEVTRERERVEAAMSEKAGRCFDRIRDRVARLEAFGKAKNLHGQASGTRKCLEMIKESGTVIPQEMIDIFKEQENFHEAEANKLRVDTLSDSDLVLSPLILHSRFVDDRFRSAFDPYGSNAGLIRPEIASQLITSREVAEDASNERMVDVTSAPTERVEGSRRAASVERPEEGNLEGLSGQDAPESDDTLVREGVTENAGIEDPVLISGSSSEGQGDEQDEEDNRAGAAETSTLLPPPNEEEVPEGAEKEDAATQVEDSVPADPSTLQGEGDQGATIDPPVSRSEDDQDSAA</sequence>
<feature type="compositionally biased region" description="Low complexity" evidence="2">
    <location>
        <begin position="319"/>
        <end position="328"/>
    </location>
</feature>
<feature type="compositionally biased region" description="Basic and acidic residues" evidence="2">
    <location>
        <begin position="710"/>
        <end position="721"/>
    </location>
</feature>
<feature type="region of interest" description="Disordered" evidence="2">
    <location>
        <begin position="1"/>
        <end position="38"/>
    </location>
</feature>
<feature type="region of interest" description="Disordered" evidence="2">
    <location>
        <begin position="211"/>
        <end position="408"/>
    </location>
</feature>
<proteinExistence type="predicted"/>
<dbReference type="Gramene" id="Bra024279.1">
    <property type="protein sequence ID" value="Bra024279.1-P"/>
    <property type="gene ID" value="Bra024279"/>
</dbReference>
<evidence type="ECO:0000313" key="3">
    <source>
        <dbReference type="EnsemblPlants" id="Bra024279.1-P"/>
    </source>
</evidence>
<feature type="compositionally biased region" description="Basic and acidic residues" evidence="2">
    <location>
        <begin position="729"/>
        <end position="745"/>
    </location>
</feature>
<keyword evidence="4" id="KW-1185">Reference proteome</keyword>
<feature type="region of interest" description="Disordered" evidence="2">
    <location>
        <begin position="63"/>
        <end position="89"/>
    </location>
</feature>
<reference evidence="3" key="3">
    <citation type="submission" date="2023-03" db="UniProtKB">
        <authorList>
            <consortium name="EnsemblPlants"/>
        </authorList>
    </citation>
    <scope>IDENTIFICATION</scope>
    <source>
        <strain evidence="3">cv. Chiifu-401-42</strain>
    </source>
</reference>
<feature type="compositionally biased region" description="Basic and acidic residues" evidence="2">
    <location>
        <begin position="7"/>
        <end position="17"/>
    </location>
</feature>
<evidence type="ECO:0000313" key="4">
    <source>
        <dbReference type="Proteomes" id="UP000011750"/>
    </source>
</evidence>
<dbReference type="Proteomes" id="UP000011750">
    <property type="component" value="Chromosome A06"/>
</dbReference>
<feature type="compositionally biased region" description="Low complexity" evidence="2">
    <location>
        <begin position="374"/>
        <end position="391"/>
    </location>
</feature>
<dbReference type="HOGENOM" id="CLU_017470_0_0_1"/>
<feature type="region of interest" description="Disordered" evidence="2">
    <location>
        <begin position="709"/>
        <end position="865"/>
    </location>
</feature>
<dbReference type="AlphaFoldDB" id="M4E675"/>
<evidence type="ECO:0008006" key="5">
    <source>
        <dbReference type="Google" id="ProtNLM"/>
    </source>
</evidence>
<protein>
    <recommendedName>
        <fullName evidence="5">DUF1204 domain-containing protein</fullName>
    </recommendedName>
</protein>
<reference evidence="3 4" key="2">
    <citation type="journal article" date="2018" name="Hortic Res">
        <title>Improved Brassica rapa reference genome by single-molecule sequencing and chromosome conformation capture technologies.</title>
        <authorList>
            <person name="Zhang L."/>
            <person name="Cai X."/>
            <person name="Wu J."/>
            <person name="Liu M."/>
            <person name="Grob S."/>
            <person name="Cheng F."/>
            <person name="Liang J."/>
            <person name="Cai C."/>
            <person name="Liu Z."/>
            <person name="Liu B."/>
            <person name="Wang F."/>
            <person name="Li S."/>
            <person name="Liu F."/>
            <person name="Li X."/>
            <person name="Cheng L."/>
            <person name="Yang W."/>
            <person name="Li M.H."/>
            <person name="Grossniklaus U."/>
            <person name="Zheng H."/>
            <person name="Wang X."/>
        </authorList>
    </citation>
    <scope>NUCLEOTIDE SEQUENCE [LARGE SCALE GENOMIC DNA]</scope>
    <source>
        <strain evidence="3 4">cv. Chiifu-401-42</strain>
    </source>
</reference>
<accession>M4E675</accession>
<reference evidence="3 4" key="1">
    <citation type="journal article" date="2011" name="Nat. Genet.">
        <title>The genome of the mesopolyploid crop species Brassica rapa.</title>
        <authorList>
            <consortium name="Brassica rapa Genome Sequencing Project Consortium"/>
            <person name="Wang X."/>
            <person name="Wang H."/>
            <person name="Wang J."/>
            <person name="Sun R."/>
            <person name="Wu J."/>
            <person name="Liu S."/>
            <person name="Bai Y."/>
            <person name="Mun J.H."/>
            <person name="Bancroft I."/>
            <person name="Cheng F."/>
            <person name="Huang S."/>
            <person name="Li X."/>
            <person name="Hua W."/>
            <person name="Wang J."/>
            <person name="Wang X."/>
            <person name="Freeling M."/>
            <person name="Pires J.C."/>
            <person name="Paterson A.H."/>
            <person name="Chalhoub B."/>
            <person name="Wang B."/>
            <person name="Hayward A."/>
            <person name="Sharpe A.G."/>
            <person name="Park B.S."/>
            <person name="Weisshaar B."/>
            <person name="Liu B."/>
            <person name="Li B."/>
            <person name="Liu B."/>
            <person name="Tong C."/>
            <person name="Song C."/>
            <person name="Duran C."/>
            <person name="Peng C."/>
            <person name="Geng C."/>
            <person name="Koh C."/>
            <person name="Lin C."/>
            <person name="Edwards D."/>
            <person name="Mu D."/>
            <person name="Shen D."/>
            <person name="Soumpourou E."/>
            <person name="Li F."/>
            <person name="Fraser F."/>
            <person name="Conant G."/>
            <person name="Lassalle G."/>
            <person name="King G.J."/>
            <person name="Bonnema G."/>
            <person name="Tang H."/>
            <person name="Wang H."/>
            <person name="Belcram H."/>
            <person name="Zhou H."/>
            <person name="Hirakawa H."/>
            <person name="Abe H."/>
            <person name="Guo H."/>
            <person name="Wang H."/>
            <person name="Jin H."/>
            <person name="Parkin I.A."/>
            <person name="Batley J."/>
            <person name="Kim J.S."/>
            <person name="Just J."/>
            <person name="Li J."/>
            <person name="Xu J."/>
            <person name="Deng J."/>
            <person name="Kim J.A."/>
            <person name="Li J."/>
            <person name="Yu J."/>
            <person name="Meng J."/>
            <person name="Wang J."/>
            <person name="Min J."/>
            <person name="Poulain J."/>
            <person name="Wang J."/>
            <person name="Hatakeyama K."/>
            <person name="Wu K."/>
            <person name="Wang L."/>
            <person name="Fang L."/>
            <person name="Trick M."/>
            <person name="Links M.G."/>
            <person name="Zhao M."/>
            <person name="Jin M."/>
            <person name="Ramchiary N."/>
            <person name="Drou N."/>
            <person name="Berkman P.J."/>
            <person name="Cai Q."/>
            <person name="Huang Q."/>
            <person name="Li R."/>
            <person name="Tabata S."/>
            <person name="Cheng S."/>
            <person name="Zhang S."/>
            <person name="Zhang S."/>
            <person name="Huang S."/>
            <person name="Sato S."/>
            <person name="Sun S."/>
            <person name="Kwon S.J."/>
            <person name="Choi S.R."/>
            <person name="Lee T.H."/>
            <person name="Fan W."/>
            <person name="Zhao X."/>
            <person name="Tan X."/>
            <person name="Xu X."/>
            <person name="Wang Y."/>
            <person name="Qiu Y."/>
            <person name="Yin Y."/>
            <person name="Li Y."/>
            <person name="Du Y."/>
            <person name="Liao Y."/>
            <person name="Lim Y."/>
            <person name="Narusaka Y."/>
            <person name="Wang Y."/>
            <person name="Wang Z."/>
            <person name="Li Z."/>
            <person name="Wang Z."/>
            <person name="Xiong Z."/>
            <person name="Zhang Z."/>
        </authorList>
    </citation>
    <scope>NUCLEOTIDE SEQUENCE [LARGE SCALE GENOMIC DNA]</scope>
    <source>
        <strain evidence="3 4">cv. Chiifu-401-42</strain>
    </source>
</reference>
<feature type="compositionally biased region" description="Basic and acidic residues" evidence="2">
    <location>
        <begin position="260"/>
        <end position="273"/>
    </location>
</feature>
<dbReference type="InParanoid" id="M4E675"/>
<feature type="compositionally biased region" description="Basic residues" evidence="2">
    <location>
        <begin position="285"/>
        <end position="294"/>
    </location>
</feature>
<evidence type="ECO:0000256" key="2">
    <source>
        <dbReference type="SAM" id="MobiDB-lite"/>
    </source>
</evidence>
<organism evidence="3 4">
    <name type="scientific">Brassica campestris</name>
    <name type="common">Field mustard</name>
    <dbReference type="NCBI Taxonomy" id="3711"/>
    <lineage>
        <taxon>Eukaryota</taxon>
        <taxon>Viridiplantae</taxon>
        <taxon>Streptophyta</taxon>
        <taxon>Embryophyta</taxon>
        <taxon>Tracheophyta</taxon>
        <taxon>Spermatophyta</taxon>
        <taxon>Magnoliopsida</taxon>
        <taxon>eudicotyledons</taxon>
        <taxon>Gunneridae</taxon>
        <taxon>Pentapetalae</taxon>
        <taxon>rosids</taxon>
        <taxon>malvids</taxon>
        <taxon>Brassicales</taxon>
        <taxon>Brassicaceae</taxon>
        <taxon>Brassiceae</taxon>
        <taxon>Brassica</taxon>
    </lineage>
</organism>
<name>M4E675_BRACM</name>
<feature type="compositionally biased region" description="Acidic residues" evidence="2">
    <location>
        <begin position="65"/>
        <end position="78"/>
    </location>
</feature>
<evidence type="ECO:0000256" key="1">
    <source>
        <dbReference type="SAM" id="Coils"/>
    </source>
</evidence>
<feature type="coiled-coil region" evidence="1">
    <location>
        <begin position="512"/>
        <end position="571"/>
    </location>
</feature>